<dbReference type="FunFam" id="3.30.70.20:FF:000035">
    <property type="entry name" value="Iron hydrogenase 1"/>
    <property type="match status" value="1"/>
</dbReference>
<sequence>MVQITVDGKVIEAPAGAPLVEVLKNNGFYVSSLCYIDGLKPYAGCRSCLVDIEGPPGLQLSCTAVVTENMVVRTNTPEVLEGRRSVLSIILANHSDRCLTCHRREHCHPGDICLRDDVVTHRCLTCSKNYRCELQATCEMVGSAGYEPWVGEQRTWYQTPQPPADRGNPFMEFDPQMCIICTRCVRACDEKRHTGAITLSGRGWDAMIAFGAGGPIHESNCDFSGACIDVCPTATLMEHPNKWVAKPEKWTSTTCDSCAVGCSIRLGSKDGRGVIVRPGDGNAFSGDQICVRGRYHYDSLKPRERLSKHLLRRGNIQAPATLAETAAEAARLLREAKSRGRVGVLVGGTVTNEEALAIRELAQALGATPDQSLGPVVRAIKGALEERFGTWRMAANLERLPKAKAIVTVADDIEESHNVVSVRIKDAVVWEKAKLVVIGPLRSELVDFAAAWIRTAAGEEGLAASQLAEALQGGTPANEEIARAAALLREASPESTMVVCAPNPVSPAVAAAMTGGAANLAIALLGERASDGLAVLPPEANTWGLLDQGIGAEGGAKPLEELAGLLVIRDDPTMRLPGAAAALEQIGTIVVVDGVAHPTAKRAQAVIAEGRAYASAGTYTAADFRVQKLAPAIRPEGDAVPLWEALHVLAKELGVELPATPDDALGQIAKANAAYEPAWDLIIGEGVKLPIGLAPRAQAAPVAAPTAGDGWRVITSRDLYTAADAAALRHPEAEKLHRYDRVQVSEEDAAALGIATGDPVRVSANGVSIEAPAWVTERVPVGHVYISCLFQGGAVTGLFDGADIATVRVEARVPAATA</sequence>
<evidence type="ECO:0000259" key="8">
    <source>
        <dbReference type="PROSITE" id="PS51379"/>
    </source>
</evidence>
<dbReference type="RefSeq" id="WP_098504462.1">
    <property type="nucleotide sequence ID" value="NZ_PDJQ01000001.1"/>
</dbReference>
<dbReference type="PROSITE" id="PS51839">
    <property type="entry name" value="4FE4S_HC3"/>
    <property type="match status" value="1"/>
</dbReference>
<dbReference type="InterPro" id="IPR017896">
    <property type="entry name" value="4Fe4S_Fe-S-bd"/>
</dbReference>
<dbReference type="GO" id="GO:0016020">
    <property type="term" value="C:membrane"/>
    <property type="evidence" value="ECO:0007669"/>
    <property type="project" value="TreeGrafter"/>
</dbReference>
<dbReference type="GO" id="GO:0051537">
    <property type="term" value="F:2 iron, 2 sulfur cluster binding"/>
    <property type="evidence" value="ECO:0007669"/>
    <property type="project" value="UniProtKB-KW"/>
</dbReference>
<dbReference type="Gene3D" id="3.10.20.740">
    <property type="match status" value="1"/>
</dbReference>
<dbReference type="InterPro" id="IPR036010">
    <property type="entry name" value="2Fe-2S_ferredoxin-like_sf"/>
</dbReference>
<dbReference type="InterPro" id="IPR027467">
    <property type="entry name" value="MopterinOxRdtase_cofactor_BS"/>
</dbReference>
<dbReference type="InterPro" id="IPR019574">
    <property type="entry name" value="NADH_UbQ_OxRdtase_Gsu_4Fe4S-bd"/>
</dbReference>
<evidence type="ECO:0000256" key="2">
    <source>
        <dbReference type="ARBA" id="ARBA00022714"/>
    </source>
</evidence>
<dbReference type="PROSITE" id="PS51085">
    <property type="entry name" value="2FE2S_FER_2"/>
    <property type="match status" value="1"/>
</dbReference>
<dbReference type="Gene3D" id="3.30.70.20">
    <property type="match status" value="1"/>
</dbReference>
<dbReference type="SUPFAM" id="SSF50692">
    <property type="entry name" value="ADC-like"/>
    <property type="match status" value="1"/>
</dbReference>
<dbReference type="GO" id="GO:0043546">
    <property type="term" value="F:molybdopterin cofactor binding"/>
    <property type="evidence" value="ECO:0007669"/>
    <property type="project" value="InterPro"/>
</dbReference>
<feature type="domain" description="4Fe-4S ferredoxin-type" evidence="8">
    <location>
        <begin position="212"/>
        <end position="241"/>
    </location>
</feature>
<dbReference type="InterPro" id="IPR006963">
    <property type="entry name" value="Mopterin_OxRdtase_4Fe-4S_dom"/>
</dbReference>
<dbReference type="Gene3D" id="3.40.50.740">
    <property type="match status" value="1"/>
</dbReference>
<evidence type="ECO:0000259" key="10">
    <source>
        <dbReference type="PROSITE" id="PS51839"/>
    </source>
</evidence>
<evidence type="ECO:0000259" key="9">
    <source>
        <dbReference type="PROSITE" id="PS51669"/>
    </source>
</evidence>
<dbReference type="CDD" id="cd00207">
    <property type="entry name" value="fer2"/>
    <property type="match status" value="1"/>
</dbReference>
<keyword evidence="3" id="KW-0479">Metal-binding</keyword>
<evidence type="ECO:0000313" key="11">
    <source>
        <dbReference type="EMBL" id="PFG75124.1"/>
    </source>
</evidence>
<dbReference type="Pfam" id="PF04879">
    <property type="entry name" value="Molybdop_Fe4S4"/>
    <property type="match status" value="1"/>
</dbReference>
<dbReference type="Pfam" id="PF00384">
    <property type="entry name" value="Molybdopterin"/>
    <property type="match status" value="1"/>
</dbReference>
<dbReference type="AlphaFoldDB" id="A0A2A9HGI0"/>
<reference evidence="11 12" key="1">
    <citation type="submission" date="2017-09" db="EMBL/GenBank/DDBJ databases">
        <title>Sequencing the genomes of two abundant thermophiles in Great Basin hot springs: Thermocrinis jamiesonii and novel Chloroflexi Thermoflexus hugenholtzii.</title>
        <authorList>
            <person name="Hedlund B."/>
        </authorList>
    </citation>
    <scope>NUCLEOTIDE SEQUENCE [LARGE SCALE GENOMIC DNA]</scope>
    <source>
        <strain evidence="11 12">G233</strain>
    </source>
</reference>
<keyword evidence="12" id="KW-1185">Reference proteome</keyword>
<dbReference type="InterPro" id="IPR006657">
    <property type="entry name" value="MoPterin_dinucl-bd_dom"/>
</dbReference>
<accession>A0A2A9HGI0</accession>
<keyword evidence="5" id="KW-0408">Iron</keyword>
<dbReference type="PROSITE" id="PS51379">
    <property type="entry name" value="4FE4S_FER_2"/>
    <property type="match status" value="2"/>
</dbReference>
<dbReference type="GO" id="GO:0022904">
    <property type="term" value="P:respiratory electron transport chain"/>
    <property type="evidence" value="ECO:0007669"/>
    <property type="project" value="TreeGrafter"/>
</dbReference>
<dbReference type="Proteomes" id="UP000223071">
    <property type="component" value="Unassembled WGS sequence"/>
</dbReference>
<feature type="domain" description="2Fe-2S ferredoxin-type" evidence="7">
    <location>
        <begin position="1"/>
        <end position="78"/>
    </location>
</feature>
<dbReference type="InterPro" id="IPR001041">
    <property type="entry name" value="2Fe-2S_ferredoxin-type"/>
</dbReference>
<evidence type="ECO:0000256" key="5">
    <source>
        <dbReference type="ARBA" id="ARBA00023004"/>
    </source>
</evidence>
<dbReference type="Gene3D" id="3.30.200.210">
    <property type="match status" value="1"/>
</dbReference>
<evidence type="ECO:0000259" key="7">
    <source>
        <dbReference type="PROSITE" id="PS51085"/>
    </source>
</evidence>
<feature type="domain" description="4Fe-4S ferredoxin-type" evidence="8">
    <location>
        <begin position="169"/>
        <end position="202"/>
    </location>
</feature>
<evidence type="ECO:0000256" key="3">
    <source>
        <dbReference type="ARBA" id="ARBA00022723"/>
    </source>
</evidence>
<dbReference type="PANTHER" id="PTHR43105">
    <property type="entry name" value="RESPIRATORY NITRATE REDUCTASE"/>
    <property type="match status" value="1"/>
</dbReference>
<dbReference type="SUPFAM" id="SSF54292">
    <property type="entry name" value="2Fe-2S ferredoxin-like"/>
    <property type="match status" value="1"/>
</dbReference>
<dbReference type="PANTHER" id="PTHR43105:SF12">
    <property type="entry name" value="NADH-QUINONE OXIDOREDUCTASE SUBUNIT G"/>
    <property type="match status" value="1"/>
</dbReference>
<evidence type="ECO:0000256" key="1">
    <source>
        <dbReference type="ARBA" id="ARBA00022485"/>
    </source>
</evidence>
<dbReference type="PROSITE" id="PS00551">
    <property type="entry name" value="MOLYBDOPTERIN_PROK_1"/>
    <property type="match status" value="1"/>
</dbReference>
<dbReference type="GO" id="GO:0051539">
    <property type="term" value="F:4 iron, 4 sulfur cluster binding"/>
    <property type="evidence" value="ECO:0007669"/>
    <property type="project" value="UniProtKB-KW"/>
</dbReference>
<dbReference type="GO" id="GO:0003954">
    <property type="term" value="F:NADH dehydrogenase activity"/>
    <property type="evidence" value="ECO:0007669"/>
    <property type="project" value="TreeGrafter"/>
</dbReference>
<evidence type="ECO:0000313" key="12">
    <source>
        <dbReference type="Proteomes" id="UP000223071"/>
    </source>
</evidence>
<proteinExistence type="predicted"/>
<keyword evidence="1" id="KW-0004">4Fe-4S</keyword>
<dbReference type="SUPFAM" id="SSF53706">
    <property type="entry name" value="Formate dehydrogenase/DMSO reductase, domains 1-3"/>
    <property type="match status" value="1"/>
</dbReference>
<keyword evidence="6" id="KW-0411">Iron-sulfur</keyword>
<dbReference type="InterPro" id="IPR054351">
    <property type="entry name" value="NADH_UbQ_OxRdtase_ferredoxin"/>
</dbReference>
<dbReference type="Pfam" id="PF13510">
    <property type="entry name" value="Fer2_4"/>
    <property type="match status" value="1"/>
</dbReference>
<organism evidence="11 12">
    <name type="scientific">Tepidiforma thermophila (strain KCTC 52669 / CGMCC 1.13589 / G233)</name>
    <dbReference type="NCBI Taxonomy" id="2761530"/>
    <lineage>
        <taxon>Bacteria</taxon>
        <taxon>Bacillati</taxon>
        <taxon>Chloroflexota</taxon>
        <taxon>Tepidiformia</taxon>
        <taxon>Tepidiformales</taxon>
        <taxon>Tepidiformaceae</taxon>
        <taxon>Tepidiforma</taxon>
    </lineage>
</organism>
<feature type="domain" description="4Fe-4S Mo/W bis-MGD-type" evidence="9">
    <location>
        <begin position="248"/>
        <end position="304"/>
    </location>
</feature>
<comment type="caution">
    <text evidence="11">The sequence shown here is derived from an EMBL/GenBank/DDBJ whole genome shotgun (WGS) entry which is preliminary data.</text>
</comment>
<dbReference type="InterPro" id="IPR050123">
    <property type="entry name" value="Prok_molybdopt-oxidoreductase"/>
</dbReference>
<name>A0A2A9HGI0_TEPT2</name>
<dbReference type="Gene3D" id="2.40.40.20">
    <property type="match status" value="1"/>
</dbReference>
<dbReference type="Pfam" id="PF22117">
    <property type="entry name" value="Fer4_Nqo3"/>
    <property type="match status" value="1"/>
</dbReference>
<dbReference type="CDD" id="cd02775">
    <property type="entry name" value="MopB_CT"/>
    <property type="match status" value="1"/>
</dbReference>
<keyword evidence="2" id="KW-0001">2Fe-2S</keyword>
<gene>
    <name evidence="11" type="ORF">A9A59_2390</name>
</gene>
<keyword evidence="4" id="KW-0677">Repeat</keyword>
<evidence type="ECO:0000256" key="6">
    <source>
        <dbReference type="ARBA" id="ARBA00023014"/>
    </source>
</evidence>
<dbReference type="SUPFAM" id="SSF54862">
    <property type="entry name" value="4Fe-4S ferredoxins"/>
    <property type="match status" value="1"/>
</dbReference>
<dbReference type="EMBL" id="PDJQ01000001">
    <property type="protein sequence ID" value="PFG75124.1"/>
    <property type="molecule type" value="Genomic_DNA"/>
</dbReference>
<dbReference type="SMART" id="SM00926">
    <property type="entry name" value="Molybdop_Fe4S4"/>
    <property type="match status" value="1"/>
</dbReference>
<dbReference type="InterPro" id="IPR009010">
    <property type="entry name" value="Asp_de-COase-like_dom_sf"/>
</dbReference>
<dbReference type="PROSITE" id="PS51669">
    <property type="entry name" value="4FE4S_MOW_BIS_MGD"/>
    <property type="match status" value="1"/>
</dbReference>
<dbReference type="Gene3D" id="3.40.228.10">
    <property type="entry name" value="Dimethylsulfoxide Reductase, domain 2"/>
    <property type="match status" value="1"/>
</dbReference>
<feature type="domain" description="4Fe-4S His(Cys)3-ligated-type" evidence="10">
    <location>
        <begin position="78"/>
        <end position="142"/>
    </location>
</feature>
<dbReference type="Pfam" id="PF01568">
    <property type="entry name" value="Molydop_binding"/>
    <property type="match status" value="1"/>
</dbReference>
<dbReference type="GO" id="GO:0046872">
    <property type="term" value="F:metal ion binding"/>
    <property type="evidence" value="ECO:0007669"/>
    <property type="project" value="UniProtKB-KW"/>
</dbReference>
<dbReference type="InterPro" id="IPR006656">
    <property type="entry name" value="Mopterin_OxRdtase"/>
</dbReference>
<protein>
    <submittedName>
        <fullName evidence="11">Putative molibdopterin-dependent oxidoreductase YjgC</fullName>
    </submittedName>
</protein>
<evidence type="ECO:0000256" key="4">
    <source>
        <dbReference type="ARBA" id="ARBA00022737"/>
    </source>
</evidence>